<dbReference type="STRING" id="1094619.G4ZZ55"/>
<keyword evidence="2" id="KW-1185">Reference proteome</keyword>
<dbReference type="GO" id="GO:0016226">
    <property type="term" value="P:iron-sulfur cluster assembly"/>
    <property type="evidence" value="ECO:0007669"/>
    <property type="project" value="InterPro"/>
</dbReference>
<dbReference type="Proteomes" id="UP000002640">
    <property type="component" value="Unassembled WGS sequence"/>
</dbReference>
<name>G4ZZ55_PHYSP</name>
<dbReference type="RefSeq" id="XP_009533822.1">
    <property type="nucleotide sequence ID" value="XM_009535527.1"/>
</dbReference>
<dbReference type="EMBL" id="JH159158">
    <property type="protein sequence ID" value="EGZ11077.1"/>
    <property type="molecule type" value="Genomic_DNA"/>
</dbReference>
<accession>G4ZZ55</accession>
<proteinExistence type="predicted"/>
<organism evidence="1 2">
    <name type="scientific">Phytophthora sojae (strain P6497)</name>
    <name type="common">Soybean stem and root rot agent</name>
    <name type="synonym">Phytophthora megasperma f. sp. glycines</name>
    <dbReference type="NCBI Taxonomy" id="1094619"/>
    <lineage>
        <taxon>Eukaryota</taxon>
        <taxon>Sar</taxon>
        <taxon>Stramenopiles</taxon>
        <taxon>Oomycota</taxon>
        <taxon>Peronosporomycetes</taxon>
        <taxon>Peronosporales</taxon>
        <taxon>Peronosporaceae</taxon>
        <taxon>Phytophthora</taxon>
    </lineage>
</organism>
<dbReference type="GeneID" id="20639630"/>
<gene>
    <name evidence="1" type="ORF">PHYSODRAFT_264685</name>
</gene>
<dbReference type="AlphaFoldDB" id="G4ZZ55"/>
<evidence type="ECO:0000313" key="1">
    <source>
        <dbReference type="EMBL" id="EGZ11077.1"/>
    </source>
</evidence>
<dbReference type="GO" id="GO:0051536">
    <property type="term" value="F:iron-sulfur cluster binding"/>
    <property type="evidence" value="ECO:0007669"/>
    <property type="project" value="InterPro"/>
</dbReference>
<dbReference type="InParanoid" id="G4ZZ55"/>
<reference evidence="1 2" key="1">
    <citation type="journal article" date="2006" name="Science">
        <title>Phytophthora genome sequences uncover evolutionary origins and mechanisms of pathogenesis.</title>
        <authorList>
            <person name="Tyler B.M."/>
            <person name="Tripathy S."/>
            <person name="Zhang X."/>
            <person name="Dehal P."/>
            <person name="Jiang R.H."/>
            <person name="Aerts A."/>
            <person name="Arredondo F.D."/>
            <person name="Baxter L."/>
            <person name="Bensasson D."/>
            <person name="Beynon J.L."/>
            <person name="Chapman J."/>
            <person name="Damasceno C.M."/>
            <person name="Dorrance A.E."/>
            <person name="Dou D."/>
            <person name="Dickerman A.W."/>
            <person name="Dubchak I.L."/>
            <person name="Garbelotto M."/>
            <person name="Gijzen M."/>
            <person name="Gordon S.G."/>
            <person name="Govers F."/>
            <person name="Grunwald N.J."/>
            <person name="Huang W."/>
            <person name="Ivors K.L."/>
            <person name="Jones R.W."/>
            <person name="Kamoun S."/>
            <person name="Krampis K."/>
            <person name="Lamour K.H."/>
            <person name="Lee M.K."/>
            <person name="McDonald W.H."/>
            <person name="Medina M."/>
            <person name="Meijer H.J."/>
            <person name="Nordberg E.K."/>
            <person name="Maclean D.J."/>
            <person name="Ospina-Giraldo M.D."/>
            <person name="Morris P.F."/>
            <person name="Phuntumart V."/>
            <person name="Putnam N.H."/>
            <person name="Rash S."/>
            <person name="Rose J.K."/>
            <person name="Sakihama Y."/>
            <person name="Salamov A.A."/>
            <person name="Savidor A."/>
            <person name="Scheuring C.F."/>
            <person name="Smith B.M."/>
            <person name="Sobral B.W."/>
            <person name="Terry A."/>
            <person name="Torto-Alalibo T.A."/>
            <person name="Win J."/>
            <person name="Xu Z."/>
            <person name="Zhang H."/>
            <person name="Grigoriev I.V."/>
            <person name="Rokhsar D.S."/>
            <person name="Boore J.L."/>
        </authorList>
    </citation>
    <scope>NUCLEOTIDE SEQUENCE [LARGE SCALE GENOMIC DNA]</scope>
    <source>
        <strain evidence="1 2">P6497</strain>
    </source>
</reference>
<protein>
    <submittedName>
        <fullName evidence="1">Uncharacterized protein</fullName>
    </submittedName>
</protein>
<dbReference type="KEGG" id="psoj:PHYSODRAFT_264685"/>
<sequence>MPVFCEGLVDYYDDPRKVSAVDKNAKDVGTALCTPLPAATASAWKSFKIKNKNISSDLKLAPAKLHYSMLVKDASKISISDYQAQVGRTGGRVLQHEVLSHVVSNDEYAIDRQEVAYRFDGSPLPCSESSANARTLAVTVSEPGTRVSMPTTLPWCASGGA</sequence>
<evidence type="ECO:0000313" key="2">
    <source>
        <dbReference type="Proteomes" id="UP000002640"/>
    </source>
</evidence>
<dbReference type="PANTHER" id="PTHR10093">
    <property type="entry name" value="IRON-SULFUR CLUSTER ASSEMBLY ENZYME NIFU HOMOLOG"/>
    <property type="match status" value="1"/>
</dbReference>
<dbReference type="GO" id="GO:0005506">
    <property type="term" value="F:iron ion binding"/>
    <property type="evidence" value="ECO:0007669"/>
    <property type="project" value="InterPro"/>
</dbReference>
<dbReference type="InterPro" id="IPR002871">
    <property type="entry name" value="NIF_FeS_clus_asmbl_NifU_N"/>
</dbReference>